<organism evidence="2 3">
    <name type="scientific">Dactylosporangium cerinum</name>
    <dbReference type="NCBI Taxonomy" id="1434730"/>
    <lineage>
        <taxon>Bacteria</taxon>
        <taxon>Bacillati</taxon>
        <taxon>Actinomycetota</taxon>
        <taxon>Actinomycetes</taxon>
        <taxon>Micromonosporales</taxon>
        <taxon>Micromonosporaceae</taxon>
        <taxon>Dactylosporangium</taxon>
    </lineage>
</organism>
<feature type="domain" description="CMP/dCMP-type deaminase" evidence="1">
    <location>
        <begin position="17"/>
        <end position="69"/>
    </location>
</feature>
<protein>
    <recommendedName>
        <fullName evidence="1">CMP/dCMP-type deaminase domain-containing protein</fullName>
    </recommendedName>
</protein>
<evidence type="ECO:0000259" key="1">
    <source>
        <dbReference type="Pfam" id="PF00383"/>
    </source>
</evidence>
<gene>
    <name evidence="2" type="ORF">ACFPIJ_33455</name>
</gene>
<dbReference type="SUPFAM" id="SSF53927">
    <property type="entry name" value="Cytidine deaminase-like"/>
    <property type="match status" value="1"/>
</dbReference>
<comment type="caution">
    <text evidence="2">The sequence shown here is derived from an EMBL/GenBank/DDBJ whole genome shotgun (WGS) entry which is preliminary data.</text>
</comment>
<dbReference type="Proteomes" id="UP001595912">
    <property type="component" value="Unassembled WGS sequence"/>
</dbReference>
<reference evidence="3" key="1">
    <citation type="journal article" date="2019" name="Int. J. Syst. Evol. Microbiol.">
        <title>The Global Catalogue of Microorganisms (GCM) 10K type strain sequencing project: providing services to taxonomists for standard genome sequencing and annotation.</title>
        <authorList>
            <consortium name="The Broad Institute Genomics Platform"/>
            <consortium name="The Broad Institute Genome Sequencing Center for Infectious Disease"/>
            <person name="Wu L."/>
            <person name="Ma J."/>
        </authorList>
    </citation>
    <scope>NUCLEOTIDE SEQUENCE [LARGE SCALE GENOMIC DNA]</scope>
    <source>
        <strain evidence="3">CGMCC 4.7152</strain>
    </source>
</reference>
<dbReference type="RefSeq" id="WP_380121075.1">
    <property type="nucleotide sequence ID" value="NZ_JBHSIU010000042.1"/>
</dbReference>
<dbReference type="InterPro" id="IPR016193">
    <property type="entry name" value="Cytidine_deaminase-like"/>
</dbReference>
<accession>A0ABV9W355</accession>
<proteinExistence type="predicted"/>
<dbReference type="Gene3D" id="3.40.140.10">
    <property type="entry name" value="Cytidine Deaminase, domain 2"/>
    <property type="match status" value="1"/>
</dbReference>
<name>A0ABV9W355_9ACTN</name>
<evidence type="ECO:0000313" key="2">
    <source>
        <dbReference type="EMBL" id="MFC5002722.1"/>
    </source>
</evidence>
<dbReference type="InterPro" id="IPR002125">
    <property type="entry name" value="CMP_dCMP_dom"/>
</dbReference>
<sequence>MKWEFACLTPGRGRGRRLVHAGLLAMMESDERLGWADHSEPLRLAVSLEPCVMCLGAAMALGVREVCFAVESPADGAAGVAATWQRGLGRRGHQAPAVYGGIRRTESREQFRRYTATAPDSPMREWARTIADLPDLPG</sequence>
<dbReference type="Pfam" id="PF00383">
    <property type="entry name" value="dCMP_cyt_deam_1"/>
    <property type="match status" value="1"/>
</dbReference>
<evidence type="ECO:0000313" key="3">
    <source>
        <dbReference type="Proteomes" id="UP001595912"/>
    </source>
</evidence>
<dbReference type="EMBL" id="JBHSIU010000042">
    <property type="protein sequence ID" value="MFC5002722.1"/>
    <property type="molecule type" value="Genomic_DNA"/>
</dbReference>
<keyword evidence="3" id="KW-1185">Reference proteome</keyword>